<proteinExistence type="predicted"/>
<evidence type="ECO:0000313" key="4">
    <source>
        <dbReference type="Proteomes" id="UP001596161"/>
    </source>
</evidence>
<organism evidence="3 4">
    <name type="scientific">Adhaeribacter terreus</name>
    <dbReference type="NCBI Taxonomy" id="529703"/>
    <lineage>
        <taxon>Bacteria</taxon>
        <taxon>Pseudomonadati</taxon>
        <taxon>Bacteroidota</taxon>
        <taxon>Cytophagia</taxon>
        <taxon>Cytophagales</taxon>
        <taxon>Hymenobacteraceae</taxon>
        <taxon>Adhaeribacter</taxon>
    </lineage>
</organism>
<keyword evidence="2" id="KW-0732">Signal</keyword>
<evidence type="ECO:0000313" key="3">
    <source>
        <dbReference type="EMBL" id="MFC5269542.1"/>
    </source>
</evidence>
<gene>
    <name evidence="3" type="ORF">ACFPIB_02895</name>
</gene>
<reference evidence="4" key="1">
    <citation type="journal article" date="2019" name="Int. J. Syst. Evol. Microbiol.">
        <title>The Global Catalogue of Microorganisms (GCM) 10K type strain sequencing project: providing services to taxonomists for standard genome sequencing and annotation.</title>
        <authorList>
            <consortium name="The Broad Institute Genomics Platform"/>
            <consortium name="The Broad Institute Genome Sequencing Center for Infectious Disease"/>
            <person name="Wu L."/>
            <person name="Ma J."/>
        </authorList>
    </citation>
    <scope>NUCLEOTIDE SEQUENCE [LARGE SCALE GENOMIC DNA]</scope>
    <source>
        <strain evidence="4">KACC 12602</strain>
    </source>
</reference>
<evidence type="ECO:0000256" key="1">
    <source>
        <dbReference type="SAM" id="MobiDB-lite"/>
    </source>
</evidence>
<dbReference type="EMBL" id="JBHSKT010000001">
    <property type="protein sequence ID" value="MFC5269542.1"/>
    <property type="molecule type" value="Genomic_DNA"/>
</dbReference>
<accession>A0ABW0E6N4</accession>
<dbReference type="Proteomes" id="UP001596161">
    <property type="component" value="Unassembled WGS sequence"/>
</dbReference>
<feature type="chain" id="PRO_5046124601" evidence="2">
    <location>
        <begin position="26"/>
        <end position="169"/>
    </location>
</feature>
<feature type="signal peptide" evidence="2">
    <location>
        <begin position="1"/>
        <end position="25"/>
    </location>
</feature>
<comment type="caution">
    <text evidence="3">The sequence shown here is derived from an EMBL/GenBank/DDBJ whole genome shotgun (WGS) entry which is preliminary data.</text>
</comment>
<evidence type="ECO:0000256" key="2">
    <source>
        <dbReference type="SAM" id="SignalP"/>
    </source>
</evidence>
<feature type="region of interest" description="Disordered" evidence="1">
    <location>
        <begin position="30"/>
        <end position="59"/>
    </location>
</feature>
<protein>
    <submittedName>
        <fullName evidence="3">Uncharacterized protein</fullName>
    </submittedName>
</protein>
<dbReference type="RefSeq" id="WP_378015917.1">
    <property type="nucleotide sequence ID" value="NZ_JBHSKT010000001.1"/>
</dbReference>
<sequence length="169" mass="18491">MKNKLTIGSLLLSCGVLLFSGAELLAQGKGNGNEKGKHKEHYSQNQVTNPPTVNAGKKGKTAKAYKTKNKGANKFPHANPHHFKVPPGHYPPAGTYRIWYPGRPPGQQPAPVAYGYPPNAPITDGAFIIHGNQAYDTQYDWRKEEAKKPKSVPREIIDILFPGNTIPAQ</sequence>
<name>A0ABW0E6N4_9BACT</name>
<keyword evidence="4" id="KW-1185">Reference proteome</keyword>